<evidence type="ECO:0000313" key="4">
    <source>
        <dbReference type="Proteomes" id="UP001296873"/>
    </source>
</evidence>
<sequence>MATSDTPKTSEAPTDHADIGQRVRYLRLIKRMRLRDLADAVGCSESLVSKIERNKSTPSLHMLHRIMAALDSNIASLFDTRDQHEVTVFWPDERPIVQVYQNASGPGIRLERLAPTHNPRILDGNIHNVDPGADNGGEIKHEGEEIGYVLSGELELTVAGQIFHLIEGSSFHFRSNLPHSYRNRGQAVARILWINSPPTF</sequence>
<dbReference type="SMART" id="SM00530">
    <property type="entry name" value="HTH_XRE"/>
    <property type="match status" value="1"/>
</dbReference>
<dbReference type="Gene3D" id="1.10.260.40">
    <property type="entry name" value="lambda repressor-like DNA-binding domains"/>
    <property type="match status" value="1"/>
</dbReference>
<dbReference type="InterPro" id="IPR050807">
    <property type="entry name" value="TransReg_Diox_bact_type"/>
</dbReference>
<dbReference type="InterPro" id="IPR001387">
    <property type="entry name" value="Cro/C1-type_HTH"/>
</dbReference>
<evidence type="ECO:0000313" key="3">
    <source>
        <dbReference type="EMBL" id="MBK1671405.1"/>
    </source>
</evidence>
<keyword evidence="4" id="KW-1185">Reference proteome</keyword>
<dbReference type="SUPFAM" id="SSF51182">
    <property type="entry name" value="RmlC-like cupins"/>
    <property type="match status" value="1"/>
</dbReference>
<proteinExistence type="predicted"/>
<accession>A0ABS1DPZ8</accession>
<dbReference type="InterPro" id="IPR010982">
    <property type="entry name" value="Lambda_DNA-bd_dom_sf"/>
</dbReference>
<dbReference type="Pfam" id="PF07883">
    <property type="entry name" value="Cupin_2"/>
    <property type="match status" value="1"/>
</dbReference>
<dbReference type="PROSITE" id="PS50943">
    <property type="entry name" value="HTH_CROC1"/>
    <property type="match status" value="1"/>
</dbReference>
<evidence type="ECO:0000256" key="1">
    <source>
        <dbReference type="ARBA" id="ARBA00023125"/>
    </source>
</evidence>
<keyword evidence="1" id="KW-0238">DNA-binding</keyword>
<dbReference type="PANTHER" id="PTHR46797:SF2">
    <property type="entry name" value="TRANSCRIPTIONAL REGULATOR"/>
    <property type="match status" value="1"/>
</dbReference>
<dbReference type="InterPro" id="IPR011051">
    <property type="entry name" value="RmlC_Cupin_sf"/>
</dbReference>
<dbReference type="Proteomes" id="UP001296873">
    <property type="component" value="Unassembled WGS sequence"/>
</dbReference>
<dbReference type="PANTHER" id="PTHR46797">
    <property type="entry name" value="HTH-TYPE TRANSCRIPTIONAL REGULATOR"/>
    <property type="match status" value="1"/>
</dbReference>
<protein>
    <recommendedName>
        <fullName evidence="2">HTH cro/C1-type domain-containing protein</fullName>
    </recommendedName>
</protein>
<comment type="caution">
    <text evidence="3">The sequence shown here is derived from an EMBL/GenBank/DDBJ whole genome shotgun (WGS) entry which is preliminary data.</text>
</comment>
<dbReference type="CDD" id="cd00093">
    <property type="entry name" value="HTH_XRE"/>
    <property type="match status" value="1"/>
</dbReference>
<gene>
    <name evidence="3" type="ORF">CKO28_25730</name>
</gene>
<feature type="domain" description="HTH cro/C1-type" evidence="2">
    <location>
        <begin position="23"/>
        <end position="77"/>
    </location>
</feature>
<dbReference type="RefSeq" id="WP_200344238.1">
    <property type="nucleotide sequence ID" value="NZ_NRRL01000183.1"/>
</dbReference>
<name>A0ABS1DPZ8_9PROT</name>
<reference evidence="3 4" key="1">
    <citation type="journal article" date="2020" name="Microorganisms">
        <title>Osmotic Adaptation and Compatible Solute Biosynthesis of Phototrophic Bacteria as Revealed from Genome Analyses.</title>
        <authorList>
            <person name="Imhoff J.F."/>
            <person name="Rahn T."/>
            <person name="Kunzel S."/>
            <person name="Keller A."/>
            <person name="Neulinger S.C."/>
        </authorList>
    </citation>
    <scope>NUCLEOTIDE SEQUENCE [LARGE SCALE GENOMIC DNA]</scope>
    <source>
        <strain evidence="3 4">DSM 9895</strain>
    </source>
</reference>
<dbReference type="InterPro" id="IPR014710">
    <property type="entry name" value="RmlC-like_jellyroll"/>
</dbReference>
<dbReference type="CDD" id="cd02209">
    <property type="entry name" value="cupin_XRE_C"/>
    <property type="match status" value="1"/>
</dbReference>
<dbReference type="EMBL" id="NRRL01000183">
    <property type="protein sequence ID" value="MBK1671405.1"/>
    <property type="molecule type" value="Genomic_DNA"/>
</dbReference>
<organism evidence="3 4">
    <name type="scientific">Rhodovibrio sodomensis</name>
    <dbReference type="NCBI Taxonomy" id="1088"/>
    <lineage>
        <taxon>Bacteria</taxon>
        <taxon>Pseudomonadati</taxon>
        <taxon>Pseudomonadota</taxon>
        <taxon>Alphaproteobacteria</taxon>
        <taxon>Rhodospirillales</taxon>
        <taxon>Rhodovibrionaceae</taxon>
        <taxon>Rhodovibrio</taxon>
    </lineage>
</organism>
<dbReference type="Gene3D" id="2.60.120.10">
    <property type="entry name" value="Jelly Rolls"/>
    <property type="match status" value="1"/>
</dbReference>
<evidence type="ECO:0000259" key="2">
    <source>
        <dbReference type="PROSITE" id="PS50943"/>
    </source>
</evidence>
<dbReference type="Pfam" id="PF01381">
    <property type="entry name" value="HTH_3"/>
    <property type="match status" value="1"/>
</dbReference>
<dbReference type="SUPFAM" id="SSF47413">
    <property type="entry name" value="lambda repressor-like DNA-binding domains"/>
    <property type="match status" value="1"/>
</dbReference>
<dbReference type="InterPro" id="IPR013096">
    <property type="entry name" value="Cupin_2"/>
</dbReference>